<evidence type="ECO:0000256" key="4">
    <source>
        <dbReference type="ARBA" id="ARBA00022822"/>
    </source>
</evidence>
<name>A0ABW8D3R4_9GAMM</name>
<evidence type="ECO:0000256" key="5">
    <source>
        <dbReference type="ARBA" id="ARBA00023141"/>
    </source>
</evidence>
<gene>
    <name evidence="8 10" type="primary">trpA</name>
    <name evidence="10" type="ORF">ACD661_02050</name>
</gene>
<protein>
    <recommendedName>
        <fullName evidence="8">Tryptophan synthase alpha chain</fullName>
        <ecNumber evidence="8">4.2.1.20</ecNumber>
    </recommendedName>
</protein>
<dbReference type="InterPro" id="IPR013785">
    <property type="entry name" value="Aldolase_TIM"/>
</dbReference>
<evidence type="ECO:0000256" key="7">
    <source>
        <dbReference type="ARBA" id="ARBA00049047"/>
    </source>
</evidence>
<dbReference type="NCBIfam" id="TIGR00262">
    <property type="entry name" value="trpA"/>
    <property type="match status" value="1"/>
</dbReference>
<dbReference type="CDD" id="cd04724">
    <property type="entry name" value="Tryptophan_synthase_alpha"/>
    <property type="match status" value="1"/>
</dbReference>
<dbReference type="Proteomes" id="UP001615550">
    <property type="component" value="Unassembled WGS sequence"/>
</dbReference>
<keyword evidence="4 8" id="KW-0822">Tryptophan biosynthesis</keyword>
<comment type="caution">
    <text evidence="10">The sequence shown here is derived from an EMBL/GenBank/DDBJ whole genome shotgun (WGS) entry which is preliminary data.</text>
</comment>
<comment type="similarity">
    <text evidence="8 9">Belongs to the TrpA family.</text>
</comment>
<dbReference type="EMBL" id="JBGORX010000001">
    <property type="protein sequence ID" value="MFJ1267335.1"/>
    <property type="molecule type" value="Genomic_DNA"/>
</dbReference>
<reference evidence="10 11" key="1">
    <citation type="submission" date="2024-08" db="EMBL/GenBank/DDBJ databases">
        <title>Draft Genome Sequence of Legionella lytica strain DSB2004, Isolated From a Fire Sprinkler System.</title>
        <authorList>
            <person name="Everhart A.D."/>
            <person name="Kidane D.T."/>
            <person name="Farone A.L."/>
            <person name="Farone M.B."/>
        </authorList>
    </citation>
    <scope>NUCLEOTIDE SEQUENCE [LARGE SCALE GENOMIC DNA]</scope>
    <source>
        <strain evidence="10 11">DSB2004</strain>
    </source>
</reference>
<keyword evidence="6 8" id="KW-0456">Lyase</keyword>
<dbReference type="InterPro" id="IPR018204">
    <property type="entry name" value="Trp_synthase_alpha_AS"/>
</dbReference>
<evidence type="ECO:0000313" key="11">
    <source>
        <dbReference type="Proteomes" id="UP001615550"/>
    </source>
</evidence>
<comment type="pathway">
    <text evidence="1 8">Amino-acid biosynthesis; L-tryptophan biosynthesis; L-tryptophan from chorismate: step 5/5.</text>
</comment>
<dbReference type="Pfam" id="PF00290">
    <property type="entry name" value="Trp_syntA"/>
    <property type="match status" value="1"/>
</dbReference>
<dbReference type="PANTHER" id="PTHR43406">
    <property type="entry name" value="TRYPTOPHAN SYNTHASE, ALPHA CHAIN"/>
    <property type="match status" value="1"/>
</dbReference>
<evidence type="ECO:0000256" key="8">
    <source>
        <dbReference type="HAMAP-Rule" id="MF_00131"/>
    </source>
</evidence>
<comment type="catalytic activity">
    <reaction evidence="7 8">
        <text>(1S,2R)-1-C-(indol-3-yl)glycerol 3-phosphate + L-serine = D-glyceraldehyde 3-phosphate + L-tryptophan + H2O</text>
        <dbReference type="Rhea" id="RHEA:10532"/>
        <dbReference type="ChEBI" id="CHEBI:15377"/>
        <dbReference type="ChEBI" id="CHEBI:33384"/>
        <dbReference type="ChEBI" id="CHEBI:57912"/>
        <dbReference type="ChEBI" id="CHEBI:58866"/>
        <dbReference type="ChEBI" id="CHEBI:59776"/>
        <dbReference type="EC" id="4.2.1.20"/>
    </reaction>
</comment>
<comment type="subunit">
    <text evidence="2 8">Tetramer of two alpha and two beta chains.</text>
</comment>
<sequence>MNRIDKVIAKIHASGKKMLSPYITAGDPYPEITVQLMHELVKAGADVIELGIPFSDPMAEGIVIQHAMERALAHKVYTTDVLAMVREFRQQDKETPLVIMGYLNPIEQYGYELFAQHATEAGVDGTILVDLPPEEAAEINSIWQQHGIYSIFLCSPTTTDERMALIQEHAQGYLYYVSLKGVTGSSTLDTSSLKAQYQQRKAQVNLPLMVGFGIKTPEMAAEVASFADGVIVGAALINQILEAYQAKHDMLQAGASLIHSMRCAMDE</sequence>
<dbReference type="PANTHER" id="PTHR43406:SF1">
    <property type="entry name" value="TRYPTOPHAN SYNTHASE ALPHA CHAIN, CHLOROPLASTIC"/>
    <property type="match status" value="1"/>
</dbReference>
<dbReference type="Gene3D" id="3.20.20.70">
    <property type="entry name" value="Aldolase class I"/>
    <property type="match status" value="1"/>
</dbReference>
<keyword evidence="3 8" id="KW-0028">Amino-acid biosynthesis</keyword>
<evidence type="ECO:0000313" key="10">
    <source>
        <dbReference type="EMBL" id="MFJ1267335.1"/>
    </source>
</evidence>
<feature type="active site" description="Proton acceptor" evidence="8">
    <location>
        <position position="49"/>
    </location>
</feature>
<keyword evidence="11" id="KW-1185">Reference proteome</keyword>
<dbReference type="EC" id="4.2.1.20" evidence="8"/>
<dbReference type="GO" id="GO:0004834">
    <property type="term" value="F:tryptophan synthase activity"/>
    <property type="evidence" value="ECO:0007669"/>
    <property type="project" value="UniProtKB-EC"/>
</dbReference>
<dbReference type="SUPFAM" id="SSF51366">
    <property type="entry name" value="Ribulose-phoshate binding barrel"/>
    <property type="match status" value="1"/>
</dbReference>
<dbReference type="InterPro" id="IPR011060">
    <property type="entry name" value="RibuloseP-bd_barrel"/>
</dbReference>
<dbReference type="PROSITE" id="PS00167">
    <property type="entry name" value="TRP_SYNTHASE_ALPHA"/>
    <property type="match status" value="1"/>
</dbReference>
<dbReference type="PROSITE" id="PS50007">
    <property type="entry name" value="PIPLC_X_DOMAIN"/>
    <property type="match status" value="1"/>
</dbReference>
<dbReference type="HAMAP" id="MF_00131">
    <property type="entry name" value="Trp_synth_alpha"/>
    <property type="match status" value="1"/>
</dbReference>
<evidence type="ECO:0000256" key="3">
    <source>
        <dbReference type="ARBA" id="ARBA00022605"/>
    </source>
</evidence>
<evidence type="ECO:0000256" key="1">
    <source>
        <dbReference type="ARBA" id="ARBA00004733"/>
    </source>
</evidence>
<comment type="function">
    <text evidence="8">The alpha subunit is responsible for the aldol cleavage of indoleglycerol phosphate to indole and glyceraldehyde 3-phosphate.</text>
</comment>
<dbReference type="RefSeq" id="WP_400185943.1">
    <property type="nucleotide sequence ID" value="NZ_JBGORX010000001.1"/>
</dbReference>
<dbReference type="InterPro" id="IPR002028">
    <property type="entry name" value="Trp_synthase_suA"/>
</dbReference>
<feature type="active site" description="Proton acceptor" evidence="8">
    <location>
        <position position="60"/>
    </location>
</feature>
<accession>A0ABW8D3R4</accession>
<evidence type="ECO:0000256" key="6">
    <source>
        <dbReference type="ARBA" id="ARBA00023239"/>
    </source>
</evidence>
<proteinExistence type="inferred from homology"/>
<keyword evidence="5 8" id="KW-0057">Aromatic amino acid biosynthesis</keyword>
<evidence type="ECO:0000256" key="2">
    <source>
        <dbReference type="ARBA" id="ARBA00011270"/>
    </source>
</evidence>
<evidence type="ECO:0000256" key="9">
    <source>
        <dbReference type="RuleBase" id="RU003662"/>
    </source>
</evidence>
<organism evidence="10 11">
    <name type="scientific">Legionella lytica</name>
    <dbReference type="NCBI Taxonomy" id="96232"/>
    <lineage>
        <taxon>Bacteria</taxon>
        <taxon>Pseudomonadati</taxon>
        <taxon>Pseudomonadota</taxon>
        <taxon>Gammaproteobacteria</taxon>
        <taxon>Legionellales</taxon>
        <taxon>Legionellaceae</taxon>
        <taxon>Legionella</taxon>
    </lineage>
</organism>